<dbReference type="PANTHER" id="PTHR31635">
    <property type="entry name" value="REVERSE TRANSCRIPTASE DOMAIN-CONTAINING PROTEIN-RELATED"/>
    <property type="match status" value="1"/>
</dbReference>
<protein>
    <submittedName>
        <fullName evidence="1">Uncharacterized protein</fullName>
    </submittedName>
</protein>
<proteinExistence type="predicted"/>
<accession>A0A2D4PIT2</accession>
<dbReference type="AlphaFoldDB" id="A0A2D4PIT2"/>
<reference evidence="1" key="2">
    <citation type="submission" date="2017-11" db="EMBL/GenBank/DDBJ databases">
        <title>Coralsnake Venomics: Analyses of Venom Gland Transcriptomes and Proteomes of Six Brazilian Taxa.</title>
        <authorList>
            <person name="Aird S.D."/>
            <person name="Jorge da Silva N."/>
            <person name="Qiu L."/>
            <person name="Villar-Briones A."/>
            <person name="Aparecida-Saddi V."/>
            <person name="Campos-Telles M.P."/>
            <person name="Grau M."/>
            <person name="Mikheyev A.S."/>
        </authorList>
    </citation>
    <scope>NUCLEOTIDE SEQUENCE</scope>
    <source>
        <tissue evidence="1">Venom_gland</tissue>
    </source>
</reference>
<organism evidence="1">
    <name type="scientific">Micrurus surinamensis</name>
    <name type="common">Surinam coral snake</name>
    <dbReference type="NCBI Taxonomy" id="129470"/>
    <lineage>
        <taxon>Eukaryota</taxon>
        <taxon>Metazoa</taxon>
        <taxon>Chordata</taxon>
        <taxon>Craniata</taxon>
        <taxon>Vertebrata</taxon>
        <taxon>Euteleostomi</taxon>
        <taxon>Lepidosauria</taxon>
        <taxon>Squamata</taxon>
        <taxon>Bifurcata</taxon>
        <taxon>Unidentata</taxon>
        <taxon>Episquamata</taxon>
        <taxon>Toxicofera</taxon>
        <taxon>Serpentes</taxon>
        <taxon>Colubroidea</taxon>
        <taxon>Elapidae</taxon>
        <taxon>Elapinae</taxon>
        <taxon>Micrurus</taxon>
    </lineage>
</organism>
<sequence length="107" mass="12800">MIRYKELVDEQGELKTLEELKEQGIILDWWAYMQIQVKFKKDSKEQGIDKEVQKLDQILTGKDTKFITRTYNYLLEVELEEKIVKGPMIAWARNVGHNINLDEWEKI</sequence>
<dbReference type="PANTHER" id="PTHR31635:SF196">
    <property type="entry name" value="REVERSE TRANSCRIPTASE DOMAIN-CONTAINING PROTEIN-RELATED"/>
    <property type="match status" value="1"/>
</dbReference>
<dbReference type="EMBL" id="IACN01078308">
    <property type="protein sequence ID" value="LAB57922.1"/>
    <property type="molecule type" value="Transcribed_RNA"/>
</dbReference>
<name>A0A2D4PIT2_MICSU</name>
<evidence type="ECO:0000313" key="1">
    <source>
        <dbReference type="EMBL" id="LAB57922.1"/>
    </source>
</evidence>
<reference evidence="1" key="1">
    <citation type="submission" date="2017-07" db="EMBL/GenBank/DDBJ databases">
        <authorList>
            <person name="Mikheyev A."/>
            <person name="Grau M."/>
        </authorList>
    </citation>
    <scope>NUCLEOTIDE SEQUENCE</scope>
    <source>
        <tissue evidence="1">Venom_gland</tissue>
    </source>
</reference>